<sequence length="292" mass="33332">MTMKSSRVSEGASGKMAAKGCDDAYLTITGRTLKKLETDLSRHYENPEEPEAVHDVRVDIRVLTSILYLFLPLIKESSYETADRMLKDTIGAFGDKRESDMLVKSLRDFVREHPEHGGKAEEAIEMVRAGSLPRREDRELIQEKMKVIRDMMVSLELTDEAKGDAHFDTFAKERLCSMLQGLRSGASQSFGKKRRIHKYRIEVKKALYSLELAEEDRDLGGAIWRARLKAVQDTAGSIHDAEVNMKLAGELNVEDREFCGEFMEFLEKRIEAGRERFMFLMKEIERMEAIGG</sequence>
<protein>
    <recommendedName>
        <fullName evidence="1">CHAD domain-containing protein</fullName>
    </recommendedName>
</protein>
<dbReference type="PANTHER" id="PTHR39339">
    <property type="entry name" value="SLR1444 PROTEIN"/>
    <property type="match status" value="1"/>
</dbReference>
<organism evidence="2 3">
    <name type="scientific">Youngiibacter fragilis 232.1</name>
    <dbReference type="NCBI Taxonomy" id="994573"/>
    <lineage>
        <taxon>Bacteria</taxon>
        <taxon>Bacillati</taxon>
        <taxon>Bacillota</taxon>
        <taxon>Clostridia</taxon>
        <taxon>Eubacteriales</taxon>
        <taxon>Clostridiaceae</taxon>
        <taxon>Youngiibacter</taxon>
    </lineage>
</organism>
<keyword evidence="3" id="KW-1185">Reference proteome</keyword>
<evidence type="ECO:0000313" key="2">
    <source>
        <dbReference type="EMBL" id="ETA82047.1"/>
    </source>
</evidence>
<evidence type="ECO:0000259" key="1">
    <source>
        <dbReference type="PROSITE" id="PS51708"/>
    </source>
</evidence>
<dbReference type="AlphaFoldDB" id="V7IB18"/>
<dbReference type="Gene3D" id="1.40.20.10">
    <property type="entry name" value="CHAD domain"/>
    <property type="match status" value="1"/>
</dbReference>
<dbReference type="STRING" id="994573.T472_0203540"/>
<name>V7IB18_9CLOT</name>
<accession>V7IB18</accession>
<dbReference type="InterPro" id="IPR007899">
    <property type="entry name" value="CHAD_dom"/>
</dbReference>
<dbReference type="SMART" id="SM00880">
    <property type="entry name" value="CHAD"/>
    <property type="match status" value="1"/>
</dbReference>
<reference evidence="2 3" key="1">
    <citation type="journal article" date="2014" name="Genome Announc.">
        <title>Genome Sequence of Youngiibacter fragilis, the Type Strain of the Genus Youngiibacter.</title>
        <authorList>
            <person name="Wawrik C.B."/>
            <person name="Callaghan A.V."/>
            <person name="Stamps B.W."/>
            <person name="Wawrik B."/>
        </authorList>
    </citation>
    <scope>NUCLEOTIDE SEQUENCE [LARGE SCALE GENOMIC DNA]</scope>
    <source>
        <strain evidence="2 3">232.1</strain>
    </source>
</reference>
<evidence type="ECO:0000313" key="3">
    <source>
        <dbReference type="Proteomes" id="UP000017747"/>
    </source>
</evidence>
<gene>
    <name evidence="2" type="ORF">T472_0203540</name>
</gene>
<comment type="caution">
    <text evidence="2">The sequence shown here is derived from an EMBL/GenBank/DDBJ whole genome shotgun (WGS) entry which is preliminary data.</text>
</comment>
<feature type="domain" description="CHAD" evidence="1">
    <location>
        <begin position="18"/>
        <end position="286"/>
    </location>
</feature>
<dbReference type="Pfam" id="PF05235">
    <property type="entry name" value="CHAD"/>
    <property type="match status" value="1"/>
</dbReference>
<proteinExistence type="predicted"/>
<dbReference type="EMBL" id="AXUN02000046">
    <property type="protein sequence ID" value="ETA82047.1"/>
    <property type="molecule type" value="Genomic_DNA"/>
</dbReference>
<dbReference type="PROSITE" id="PS51708">
    <property type="entry name" value="CHAD"/>
    <property type="match status" value="1"/>
</dbReference>
<dbReference type="Proteomes" id="UP000017747">
    <property type="component" value="Unassembled WGS sequence"/>
</dbReference>
<dbReference type="PANTHER" id="PTHR39339:SF1">
    <property type="entry name" value="CHAD DOMAIN-CONTAINING PROTEIN"/>
    <property type="match status" value="1"/>
</dbReference>
<dbReference type="InterPro" id="IPR038186">
    <property type="entry name" value="CHAD_dom_sf"/>
</dbReference>